<sequence length="202" mass="23133">MTDHTDDGQPLAREGGDGSLSSGDTIKDENTEQYNWRNRGDKRTTFYASDADKHGFNEELFDRLWRYHVELDVIRGEDNVFEGSDNRGERDKRRLVENFSQQLEISESIQESAVAIALDADGRRFNKVGGLEAICLGSIVLAQNRWWEGKYREQALSGDADLEQIMSYRIQNWEDSDGNKILPDICEQLDVNLSKTLKLLKQ</sequence>
<protein>
    <submittedName>
        <fullName evidence="2">Uncharacterized protein</fullName>
    </submittedName>
</protein>
<feature type="region of interest" description="Disordered" evidence="1">
    <location>
        <begin position="1"/>
        <end position="39"/>
    </location>
</feature>
<name>A0A847U0M7_HALVO</name>
<reference evidence="2" key="1">
    <citation type="submission" date="2019-12" db="EMBL/GenBank/DDBJ databases">
        <title>Haloferax alexandrinus strain pws11.</title>
        <authorList>
            <person name="Verma D.K."/>
            <person name="Gopal K."/>
            <person name="Prasad E.S."/>
        </authorList>
    </citation>
    <scope>NUCLEOTIDE SEQUENCE</scope>
    <source>
        <strain evidence="2">Pws11</strain>
    </source>
</reference>
<dbReference type="EMBL" id="WOWC01000001">
    <property type="protein sequence ID" value="NLV04421.1"/>
    <property type="molecule type" value="Genomic_DNA"/>
</dbReference>
<proteinExistence type="predicted"/>
<evidence type="ECO:0000256" key="1">
    <source>
        <dbReference type="SAM" id="MobiDB-lite"/>
    </source>
</evidence>
<evidence type="ECO:0000313" key="3">
    <source>
        <dbReference type="Proteomes" id="UP000619835"/>
    </source>
</evidence>
<comment type="caution">
    <text evidence="2">The sequence shown here is derived from an EMBL/GenBank/DDBJ whole genome shotgun (WGS) entry which is preliminary data.</text>
</comment>
<dbReference type="AlphaFoldDB" id="A0A847U0M7"/>
<evidence type="ECO:0000313" key="2">
    <source>
        <dbReference type="EMBL" id="NLV04421.1"/>
    </source>
</evidence>
<organism evidence="2 3">
    <name type="scientific">Haloferax volcanii</name>
    <name type="common">Halobacterium volcanii</name>
    <dbReference type="NCBI Taxonomy" id="2246"/>
    <lineage>
        <taxon>Archaea</taxon>
        <taxon>Methanobacteriati</taxon>
        <taxon>Methanobacteriota</taxon>
        <taxon>Stenosarchaea group</taxon>
        <taxon>Halobacteria</taxon>
        <taxon>Halobacteriales</taxon>
        <taxon>Haloferacaceae</taxon>
        <taxon>Haloferax</taxon>
    </lineage>
</organism>
<dbReference type="Proteomes" id="UP000619835">
    <property type="component" value="Unassembled WGS sequence"/>
</dbReference>
<gene>
    <name evidence="2" type="ORF">GOC85_17870</name>
</gene>
<dbReference type="RefSeq" id="WP_170076772.1">
    <property type="nucleotide sequence ID" value="NZ_WOWC01000001.1"/>
</dbReference>
<accession>A0A847U0M7</accession>